<dbReference type="RefSeq" id="WP_196566730.1">
    <property type="nucleotide sequence ID" value="NZ_JADRYY010000007.1"/>
</dbReference>
<name>A0ABS0IWZ9_9GAMM</name>
<dbReference type="Proteomes" id="UP000614721">
    <property type="component" value="Unassembled WGS sequence"/>
</dbReference>
<accession>A0ABS0IWZ9</accession>
<keyword evidence="6 9" id="KW-0769">Symport</keyword>
<dbReference type="HAMAP" id="MF_01300">
    <property type="entry name" value="C4_dicarb_transport"/>
    <property type="match status" value="1"/>
</dbReference>
<evidence type="ECO:0000256" key="7">
    <source>
        <dbReference type="ARBA" id="ARBA00022989"/>
    </source>
</evidence>
<evidence type="ECO:0000256" key="9">
    <source>
        <dbReference type="HAMAP-Rule" id="MF_01300"/>
    </source>
</evidence>
<comment type="subcellular location">
    <subcellularLocation>
        <location evidence="1 9">Cell membrane</location>
        <topology evidence="1 9">Multi-pass membrane protein</topology>
    </subcellularLocation>
</comment>
<keyword evidence="11" id="KW-1185">Reference proteome</keyword>
<evidence type="ECO:0000313" key="11">
    <source>
        <dbReference type="Proteomes" id="UP000614721"/>
    </source>
</evidence>
<keyword evidence="3 9" id="KW-0813">Transport</keyword>
<keyword evidence="4 9" id="KW-1003">Cell membrane</keyword>
<keyword evidence="5 9" id="KW-0812">Transmembrane</keyword>
<dbReference type="InterPro" id="IPR001991">
    <property type="entry name" value="Na-dicarboxylate_symporter"/>
</dbReference>
<gene>
    <name evidence="9" type="primary">dctA</name>
    <name evidence="10" type="ORF">I4902_15005</name>
</gene>
<feature type="transmembrane region" description="Helical" evidence="9">
    <location>
        <begin position="312"/>
        <end position="331"/>
    </location>
</feature>
<dbReference type="InterPro" id="IPR023954">
    <property type="entry name" value="C4_dicarb_transport"/>
</dbReference>
<organism evidence="10 11">
    <name type="scientific">Proteus alimentorum</name>
    <dbReference type="NCBI Taxonomy" id="1973495"/>
    <lineage>
        <taxon>Bacteria</taxon>
        <taxon>Pseudomonadati</taxon>
        <taxon>Pseudomonadota</taxon>
        <taxon>Gammaproteobacteria</taxon>
        <taxon>Enterobacterales</taxon>
        <taxon>Morganellaceae</taxon>
        <taxon>Proteus</taxon>
    </lineage>
</organism>
<keyword evidence="7 9" id="KW-1133">Transmembrane helix</keyword>
<dbReference type="SUPFAM" id="SSF118215">
    <property type="entry name" value="Proton glutamate symport protein"/>
    <property type="match status" value="1"/>
</dbReference>
<feature type="transmembrane region" description="Helical" evidence="9">
    <location>
        <begin position="194"/>
        <end position="218"/>
    </location>
</feature>
<comment type="similarity">
    <text evidence="2 9">Belongs to the dicarboxylate/amino acid:cation symporter (DAACS) (TC 2.A.23) family.</text>
</comment>
<dbReference type="PANTHER" id="PTHR42865:SF1">
    <property type="entry name" value="AEROBIC C4-DICARBOXYLATE TRANSPORT PROTEIN"/>
    <property type="match status" value="1"/>
</dbReference>
<keyword evidence="8 9" id="KW-0472">Membrane</keyword>
<evidence type="ECO:0000313" key="10">
    <source>
        <dbReference type="EMBL" id="MBG2880567.1"/>
    </source>
</evidence>
<dbReference type="InterPro" id="IPR018107">
    <property type="entry name" value="Na-dicarboxylate_symporter_CS"/>
</dbReference>
<evidence type="ECO:0000256" key="8">
    <source>
        <dbReference type="ARBA" id="ARBA00023136"/>
    </source>
</evidence>
<dbReference type="InterPro" id="IPR036458">
    <property type="entry name" value="Na:dicarbo_symporter_sf"/>
</dbReference>
<feature type="transmembrane region" description="Helical" evidence="9">
    <location>
        <begin position="52"/>
        <end position="72"/>
    </location>
</feature>
<feature type="transmembrane region" description="Helical" evidence="9">
    <location>
        <begin position="12"/>
        <end position="32"/>
    </location>
</feature>
<feature type="transmembrane region" description="Helical" evidence="9">
    <location>
        <begin position="351"/>
        <end position="378"/>
    </location>
</feature>
<evidence type="ECO:0000256" key="5">
    <source>
        <dbReference type="ARBA" id="ARBA00022692"/>
    </source>
</evidence>
<proteinExistence type="inferred from homology"/>
<evidence type="ECO:0000256" key="2">
    <source>
        <dbReference type="ARBA" id="ARBA00006148"/>
    </source>
</evidence>
<evidence type="ECO:0000256" key="3">
    <source>
        <dbReference type="ARBA" id="ARBA00022448"/>
    </source>
</evidence>
<comment type="function">
    <text evidence="9">Responsible for the transport of dicarboxylates such as succinate, fumarate, and malate across the membrane.</text>
</comment>
<feature type="transmembrane region" description="Helical" evidence="9">
    <location>
        <begin position="224"/>
        <end position="247"/>
    </location>
</feature>
<evidence type="ECO:0000256" key="4">
    <source>
        <dbReference type="ARBA" id="ARBA00022475"/>
    </source>
</evidence>
<reference evidence="10 11" key="1">
    <citation type="submission" date="2020-11" db="EMBL/GenBank/DDBJ databases">
        <title>Enhanced detection system for hospital associated transmission using whole genome sequencing surveillance.</title>
        <authorList>
            <person name="Harrison L.H."/>
            <person name="Van Tyne D."/>
            <person name="Marsh J.W."/>
            <person name="Griffith M.P."/>
            <person name="Snyder D.J."/>
            <person name="Cooper V.S."/>
            <person name="Mustapha M."/>
        </authorList>
    </citation>
    <scope>NUCLEOTIDE SEQUENCE [LARGE SCALE GENOMIC DNA]</scope>
    <source>
        <strain evidence="10 11">PR00075</strain>
    </source>
</reference>
<evidence type="ECO:0000256" key="6">
    <source>
        <dbReference type="ARBA" id="ARBA00022847"/>
    </source>
</evidence>
<dbReference type="Pfam" id="PF00375">
    <property type="entry name" value="SDF"/>
    <property type="match status" value="1"/>
</dbReference>
<protein>
    <recommendedName>
        <fullName evidence="9">C4-dicarboxylate transport protein</fullName>
    </recommendedName>
</protein>
<dbReference type="Gene3D" id="1.10.3860.10">
    <property type="entry name" value="Sodium:dicarboxylate symporter"/>
    <property type="match status" value="1"/>
</dbReference>
<feature type="transmembrane region" description="Helical" evidence="9">
    <location>
        <begin position="84"/>
        <end position="104"/>
    </location>
</feature>
<dbReference type="PANTHER" id="PTHR42865">
    <property type="entry name" value="PROTON/GLUTAMATE-ASPARTATE SYMPORTER"/>
    <property type="match status" value="1"/>
</dbReference>
<dbReference type="NCBIfam" id="NF002461">
    <property type="entry name" value="PRK01663.1"/>
    <property type="match status" value="1"/>
</dbReference>
<comment type="caution">
    <text evidence="10">The sequence shown here is derived from an EMBL/GenBank/DDBJ whole genome shotgun (WGS) entry which is preliminary data.</text>
</comment>
<feature type="transmembrane region" description="Helical" evidence="9">
    <location>
        <begin position="155"/>
        <end position="173"/>
    </location>
</feature>
<evidence type="ECO:0000256" key="1">
    <source>
        <dbReference type="ARBA" id="ARBA00004651"/>
    </source>
</evidence>
<dbReference type="PROSITE" id="PS00713">
    <property type="entry name" value="NA_DICARBOXYL_SYMP_1"/>
    <property type="match status" value="1"/>
</dbReference>
<dbReference type="EMBL" id="JADSJP010000030">
    <property type="protein sequence ID" value="MBG2880567.1"/>
    <property type="molecule type" value="Genomic_DNA"/>
</dbReference>
<dbReference type="PROSITE" id="PS00714">
    <property type="entry name" value="NA_DICARBOXYL_SYMP_2"/>
    <property type="match status" value="1"/>
</dbReference>
<dbReference type="PRINTS" id="PR00173">
    <property type="entry name" value="EDTRNSPORT"/>
</dbReference>
<dbReference type="NCBIfam" id="NF009587">
    <property type="entry name" value="PRK13027.1"/>
    <property type="match status" value="1"/>
</dbReference>
<sequence>MQTSTKKQPLYKVLYVQVIVAILLGILLGHFYPDVGESFKPLGDGFIKIVKMIIAPVIFLTVVTGIAGMNNMKAVGTVAGKSMVYFLTFSTIALIIGLIVANIIRPGDGLNISPASLDASKVESYVAKAHDSSIVGFLMNIIPETVVSPLVNGNILQVLFVSVVFGIALASIGTRGEPVLKFLQNFSEPVFKMVGMLMKLAPIGAFGAMAFTIGKYGISSISNLVLLVLTFYITSLLFVLVVLGAVAKYNGFSILSLIKYIKDELWLVLGTSSSEAALPSLMRKMENVGCKKSVVGLVIPTGYSFNLDGTNIYMTMAALFIAQATGIDLSLTEQITLLLVAMISSKGAAGVTGAGFITLAATLSVVPSVPVAGMALILGIDRFMSECRALTNLVGNACACIVVARWENALDKERMNDVFSGRASNEFVEDPLLAPIEIESDNSIKIPVK</sequence>